<dbReference type="Pfam" id="PF19979">
    <property type="entry name" value="DUF6415"/>
    <property type="match status" value="1"/>
</dbReference>
<evidence type="ECO:0000313" key="3">
    <source>
        <dbReference type="Proteomes" id="UP001596160"/>
    </source>
</evidence>
<feature type="region of interest" description="Disordered" evidence="1">
    <location>
        <begin position="30"/>
        <end position="49"/>
    </location>
</feature>
<evidence type="ECO:0000256" key="1">
    <source>
        <dbReference type="SAM" id="MobiDB-lite"/>
    </source>
</evidence>
<gene>
    <name evidence="2" type="ORF">ACFPRH_03350</name>
</gene>
<dbReference type="Proteomes" id="UP001596160">
    <property type="component" value="Unassembled WGS sequence"/>
</dbReference>
<proteinExistence type="predicted"/>
<reference evidence="3" key="1">
    <citation type="journal article" date="2019" name="Int. J. Syst. Evol. Microbiol.">
        <title>The Global Catalogue of Microorganisms (GCM) 10K type strain sequencing project: providing services to taxonomists for standard genome sequencing and annotation.</title>
        <authorList>
            <consortium name="The Broad Institute Genomics Platform"/>
            <consortium name="The Broad Institute Genome Sequencing Center for Infectious Disease"/>
            <person name="Wu L."/>
            <person name="Ma J."/>
        </authorList>
    </citation>
    <scope>NUCLEOTIDE SEQUENCE [LARGE SCALE GENOMIC DNA]</scope>
    <source>
        <strain evidence="3">PCU 266</strain>
    </source>
</reference>
<keyword evidence="3" id="KW-1185">Reference proteome</keyword>
<protein>
    <submittedName>
        <fullName evidence="2">DUF6415 family natural product biosynthesis protein</fullName>
    </submittedName>
</protein>
<accession>A0ABW0AB18</accession>
<sequence>MTAQTSDLYSLGLVPSPLAMPVRVKDLTVPTSVDHPPVRDGTGGARQVEPARPVPRDLLLRLGASLRKSFIEDGVDEVLERILGWGAATLSPEEIRNLVRSLHACLWPLVTDALHEAKGRPDDFLRQLVGAASRLDAQGAATKFVPTESYARLLASLVSDLLDLVSDPEDREPK</sequence>
<comment type="caution">
    <text evidence="2">The sequence shown here is derived from an EMBL/GenBank/DDBJ whole genome shotgun (WGS) entry which is preliminary data.</text>
</comment>
<evidence type="ECO:0000313" key="2">
    <source>
        <dbReference type="EMBL" id="MFC5150769.1"/>
    </source>
</evidence>
<dbReference type="EMBL" id="JBHSKP010000001">
    <property type="protein sequence ID" value="MFC5150769.1"/>
    <property type="molecule type" value="Genomic_DNA"/>
</dbReference>
<organism evidence="2 3">
    <name type="scientific">Streptomyces amakusaensis</name>
    <dbReference type="NCBI Taxonomy" id="67271"/>
    <lineage>
        <taxon>Bacteria</taxon>
        <taxon>Bacillati</taxon>
        <taxon>Actinomycetota</taxon>
        <taxon>Actinomycetes</taxon>
        <taxon>Kitasatosporales</taxon>
        <taxon>Streptomycetaceae</taxon>
        <taxon>Streptomyces</taxon>
    </lineage>
</organism>
<name>A0ABW0AB18_9ACTN</name>
<dbReference type="RefSeq" id="WP_344477156.1">
    <property type="nucleotide sequence ID" value="NZ_BAAASB010000007.1"/>
</dbReference>
<dbReference type="InterPro" id="IPR046300">
    <property type="entry name" value="DUF6415"/>
</dbReference>